<reference evidence="2 4" key="2">
    <citation type="submission" date="2018-06" db="EMBL/GenBank/DDBJ databases">
        <authorList>
            <consortium name="Pathogen Informatics"/>
            <person name="Doyle S."/>
        </authorList>
    </citation>
    <scope>NUCLEOTIDE SEQUENCE [LARGE SCALE GENOMIC DNA]</scope>
    <source>
        <strain evidence="2 4">NCTC13492</strain>
    </source>
</reference>
<dbReference type="AlphaFoldDB" id="A0A2X2VW22"/>
<dbReference type="EMBL" id="FNEG01000004">
    <property type="protein sequence ID" value="SDJ09111.1"/>
    <property type="molecule type" value="Genomic_DNA"/>
</dbReference>
<evidence type="ECO:0000313" key="3">
    <source>
        <dbReference type="Proteomes" id="UP000199426"/>
    </source>
</evidence>
<dbReference type="Proteomes" id="UP000199426">
    <property type="component" value="Unassembled WGS sequence"/>
</dbReference>
<protein>
    <submittedName>
        <fullName evidence="2">Uncharacterized protein</fullName>
    </submittedName>
</protein>
<proteinExistence type="predicted"/>
<name>A0A2X2VW22_CHRJE</name>
<dbReference type="OrthoDB" id="1266135at2"/>
<dbReference type="Proteomes" id="UP000251670">
    <property type="component" value="Unassembled WGS sequence"/>
</dbReference>
<evidence type="ECO:0000313" key="2">
    <source>
        <dbReference type="EMBL" id="SQB27845.1"/>
    </source>
</evidence>
<reference evidence="1 3" key="1">
    <citation type="submission" date="2016-10" db="EMBL/GenBank/DDBJ databases">
        <authorList>
            <person name="Varghese N."/>
            <person name="Submissions S."/>
        </authorList>
    </citation>
    <scope>NUCLEOTIDE SEQUENCE [LARGE SCALE GENOMIC DNA]</scope>
    <source>
        <strain evidence="1 3">DSM 19299</strain>
    </source>
</reference>
<sequence>MKKEKFISKIQSGQTCHYIYDENEQNENTGIVKVWLYNDEIILTWEECPKGLQYDESSYSKDEVHNFSSFEELDNFFNDNSIFYINFKS</sequence>
<evidence type="ECO:0000313" key="1">
    <source>
        <dbReference type="EMBL" id="SDJ09111.1"/>
    </source>
</evidence>
<accession>A0A2X2VW22</accession>
<gene>
    <name evidence="2" type="ORF">NCTC13492_01428</name>
    <name evidence="1" type="ORF">SAMN05421542_2608</name>
</gene>
<organism evidence="2 4">
    <name type="scientific">Chryseobacterium jejuense</name>
    <dbReference type="NCBI Taxonomy" id="445960"/>
    <lineage>
        <taxon>Bacteria</taxon>
        <taxon>Pseudomonadati</taxon>
        <taxon>Bacteroidota</taxon>
        <taxon>Flavobacteriia</taxon>
        <taxon>Flavobacteriales</taxon>
        <taxon>Weeksellaceae</taxon>
        <taxon>Chryseobacterium group</taxon>
        <taxon>Chryseobacterium</taxon>
    </lineage>
</organism>
<keyword evidence="3" id="KW-1185">Reference proteome</keyword>
<dbReference type="STRING" id="445960.SAMN05421542_2608"/>
<dbReference type="RefSeq" id="WP_089736891.1">
    <property type="nucleotide sequence ID" value="NZ_FNEG01000004.1"/>
</dbReference>
<dbReference type="EMBL" id="UAWB01000002">
    <property type="protein sequence ID" value="SQB27845.1"/>
    <property type="molecule type" value="Genomic_DNA"/>
</dbReference>
<evidence type="ECO:0000313" key="4">
    <source>
        <dbReference type="Proteomes" id="UP000251670"/>
    </source>
</evidence>